<proteinExistence type="predicted"/>
<feature type="compositionally biased region" description="Low complexity" evidence="1">
    <location>
        <begin position="277"/>
        <end position="289"/>
    </location>
</feature>
<dbReference type="AlphaFoldDB" id="A0A286NW66"/>
<accession>A0A286NW66</accession>
<dbReference type="PROSITE" id="PS51257">
    <property type="entry name" value="PROKAR_LIPOPROTEIN"/>
    <property type="match status" value="1"/>
</dbReference>
<dbReference type="EMBL" id="CP022203">
    <property type="protein sequence ID" value="ATB51411.1"/>
    <property type="molecule type" value="Genomic_DNA"/>
</dbReference>
<evidence type="ECO:0000256" key="1">
    <source>
        <dbReference type="SAM" id="MobiDB-lite"/>
    </source>
</evidence>
<dbReference type="Proteomes" id="UP000217343">
    <property type="component" value="Chromosome"/>
</dbReference>
<name>A0A286NW66_9BACT</name>
<evidence type="ECO:0000313" key="3">
    <source>
        <dbReference type="EMBL" id="ATB51411.1"/>
    </source>
</evidence>
<gene>
    <name evidence="3" type="ORF">MYMAC_007074</name>
</gene>
<dbReference type="KEGG" id="mmas:MYMAC_007074"/>
<evidence type="ECO:0000256" key="2">
    <source>
        <dbReference type="SAM" id="SignalP"/>
    </source>
</evidence>
<feature type="region of interest" description="Disordered" evidence="1">
    <location>
        <begin position="271"/>
        <end position="296"/>
    </location>
</feature>
<reference evidence="3 4" key="1">
    <citation type="submission" date="2017-06" db="EMBL/GenBank/DDBJ databases">
        <title>Sequencing and comparative analysis of myxobacterial genomes.</title>
        <authorList>
            <person name="Rupp O."/>
            <person name="Goesmann A."/>
            <person name="Sogaard-Andersen L."/>
        </authorList>
    </citation>
    <scope>NUCLEOTIDE SEQUENCE [LARGE SCALE GENOMIC DNA]</scope>
    <source>
        <strain evidence="3 4">DSM 14697</strain>
    </source>
</reference>
<keyword evidence="2" id="KW-0732">Signal</keyword>
<sequence>MHTTNRARWMLLTVAMLLAACGRPGFVIPGATPLKPNGQPAQSIVVACDDAPQRVFVSKRAQVRVLGPLKVTSEAAELPNTQGTQDGGSTATGSGINSLMPVQHDSLLVVNVGKLERSGSDWGALCFCWNSGKSLDCKPDCNDEETRIDVRISCPATRFAKREAYGPRFPPLPAHIPVELECRTDTEEKARLRCMPQLSALEGAKLSVFGALQLATGQATVEPDEPLVFSRAPNVPLETPTPAFLCLHGACSNPAYFLPLTVTIKKERSLNVNGQQETPAPSAAATEPPSSKDDTQ</sequence>
<protein>
    <recommendedName>
        <fullName evidence="5">Lipoprotein</fullName>
    </recommendedName>
</protein>
<dbReference type="RefSeq" id="WP_157770501.1">
    <property type="nucleotide sequence ID" value="NZ_CP022203.1"/>
</dbReference>
<evidence type="ECO:0008006" key="5">
    <source>
        <dbReference type="Google" id="ProtNLM"/>
    </source>
</evidence>
<organism evidence="3 4">
    <name type="scientific">Corallococcus macrosporus DSM 14697</name>
    <dbReference type="NCBI Taxonomy" id="1189310"/>
    <lineage>
        <taxon>Bacteria</taxon>
        <taxon>Pseudomonadati</taxon>
        <taxon>Myxococcota</taxon>
        <taxon>Myxococcia</taxon>
        <taxon>Myxococcales</taxon>
        <taxon>Cystobacterineae</taxon>
        <taxon>Myxococcaceae</taxon>
        <taxon>Corallococcus</taxon>
    </lineage>
</organism>
<feature type="signal peptide" evidence="2">
    <location>
        <begin position="1"/>
        <end position="19"/>
    </location>
</feature>
<feature type="chain" id="PRO_5012628854" description="Lipoprotein" evidence="2">
    <location>
        <begin position="20"/>
        <end position="296"/>
    </location>
</feature>
<keyword evidence="4" id="KW-1185">Reference proteome</keyword>
<evidence type="ECO:0000313" key="4">
    <source>
        <dbReference type="Proteomes" id="UP000217343"/>
    </source>
</evidence>